<evidence type="ECO:0000256" key="3">
    <source>
        <dbReference type="ARBA" id="ARBA00022692"/>
    </source>
</evidence>
<keyword evidence="4 6" id="KW-1133">Transmembrane helix</keyword>
<feature type="transmembrane region" description="Helical" evidence="6">
    <location>
        <begin position="20"/>
        <end position="44"/>
    </location>
</feature>
<dbReference type="InterPro" id="IPR025857">
    <property type="entry name" value="MacB_PCD"/>
</dbReference>
<dbReference type="InterPro" id="IPR003838">
    <property type="entry name" value="ABC3_permease_C"/>
</dbReference>
<keyword evidence="3 6" id="KW-0812">Transmembrane</keyword>
<proteinExistence type="predicted"/>
<sequence length="394" mass="40919">MLKQILAITLMNVRAIPERWGPSLVIVIGLAGVVAVFTALLAMANGFSTTLQSAGRDDNAIVLRGQSGAELNSGFGGDSAQLIKLGPGIRKGPDGQPLAAGELMVITELARRDDPAAVANVTLRGVEPASFAIRPQLRITAGRAFEPGKREVIVGAGLAGQFAGTSLGDTLRLRGSDWTIVGHFEAGDANDSEAWVDLGTAQSTFNRGNSVSAVRVGLESPAAIETLRAALAADPRLAVDVTEEKTYYSAQTRGVRQTIEALAFVVTFIMGLGAIFAALNTMYAAVSARTREIATLRAIGFGGTPVLASVMVEAVLLSLLGGIVGAIAAYLLFNGLSVSTLSQASFTQVVFEFAVTPRLVLTGLVIAMVIGFIGGLLPALRAARMQVTTALRTA</sequence>
<evidence type="ECO:0000256" key="1">
    <source>
        <dbReference type="ARBA" id="ARBA00004651"/>
    </source>
</evidence>
<evidence type="ECO:0000313" key="10">
    <source>
        <dbReference type="Proteomes" id="UP000241736"/>
    </source>
</evidence>
<dbReference type="RefSeq" id="WP_106989775.1">
    <property type="nucleotide sequence ID" value="NZ_KZ679086.1"/>
</dbReference>
<protein>
    <recommendedName>
        <fullName evidence="11">ABC transporter permease</fullName>
    </recommendedName>
</protein>
<dbReference type="Pfam" id="PF02687">
    <property type="entry name" value="FtsX"/>
    <property type="match status" value="1"/>
</dbReference>
<gene>
    <name evidence="9" type="ORF">C6N40_04260</name>
</gene>
<accession>A0A2P6MA45</accession>
<keyword evidence="10" id="KW-1185">Reference proteome</keyword>
<evidence type="ECO:0000256" key="6">
    <source>
        <dbReference type="SAM" id="Phobius"/>
    </source>
</evidence>
<dbReference type="OrthoDB" id="241967at2"/>
<dbReference type="GO" id="GO:0022857">
    <property type="term" value="F:transmembrane transporter activity"/>
    <property type="evidence" value="ECO:0007669"/>
    <property type="project" value="TreeGrafter"/>
</dbReference>
<feature type="transmembrane region" description="Helical" evidence="6">
    <location>
        <begin position="306"/>
        <end position="333"/>
    </location>
</feature>
<name>A0A2P6MA45_9GAMM</name>
<dbReference type="PANTHER" id="PTHR30572:SF15">
    <property type="entry name" value="ABC TRANSPORTER PERMEASE"/>
    <property type="match status" value="1"/>
</dbReference>
<feature type="domain" description="ABC3 transporter permease C-terminal" evidence="7">
    <location>
        <begin position="265"/>
        <end position="386"/>
    </location>
</feature>
<dbReference type="InterPro" id="IPR050250">
    <property type="entry name" value="Macrolide_Exporter_MacB"/>
</dbReference>
<feature type="domain" description="MacB-like periplasmic core" evidence="8">
    <location>
        <begin position="24"/>
        <end position="232"/>
    </location>
</feature>
<evidence type="ECO:0008006" key="11">
    <source>
        <dbReference type="Google" id="ProtNLM"/>
    </source>
</evidence>
<keyword evidence="2" id="KW-1003">Cell membrane</keyword>
<keyword evidence="5 6" id="KW-0472">Membrane</keyword>
<dbReference type="EMBL" id="PVLF01000004">
    <property type="protein sequence ID" value="PRH82867.1"/>
    <property type="molecule type" value="Genomic_DNA"/>
</dbReference>
<evidence type="ECO:0000256" key="2">
    <source>
        <dbReference type="ARBA" id="ARBA00022475"/>
    </source>
</evidence>
<feature type="transmembrane region" description="Helical" evidence="6">
    <location>
        <begin position="261"/>
        <end position="286"/>
    </location>
</feature>
<dbReference type="AlphaFoldDB" id="A0A2P6MA45"/>
<dbReference type="GO" id="GO:0005886">
    <property type="term" value="C:plasma membrane"/>
    <property type="evidence" value="ECO:0007669"/>
    <property type="project" value="UniProtKB-SubCell"/>
</dbReference>
<dbReference type="Pfam" id="PF12704">
    <property type="entry name" value="MacB_PCD"/>
    <property type="match status" value="1"/>
</dbReference>
<reference evidence="9 10" key="1">
    <citation type="submission" date="2018-03" db="EMBL/GenBank/DDBJ databases">
        <title>Arenimonas caeni sp. nov., isolated from activated sludge.</title>
        <authorList>
            <person name="Liu H."/>
        </authorList>
    </citation>
    <scope>NUCLEOTIDE SEQUENCE [LARGE SCALE GENOMIC DNA]</scope>
    <source>
        <strain evidence="10">z29</strain>
    </source>
</reference>
<comment type="caution">
    <text evidence="9">The sequence shown here is derived from an EMBL/GenBank/DDBJ whole genome shotgun (WGS) entry which is preliminary data.</text>
</comment>
<comment type="subcellular location">
    <subcellularLocation>
        <location evidence="1">Cell membrane</location>
        <topology evidence="1">Multi-pass membrane protein</topology>
    </subcellularLocation>
</comment>
<organism evidence="9 10">
    <name type="scientific">Arenimonas caeni</name>
    <dbReference type="NCBI Taxonomy" id="2058085"/>
    <lineage>
        <taxon>Bacteria</taxon>
        <taxon>Pseudomonadati</taxon>
        <taxon>Pseudomonadota</taxon>
        <taxon>Gammaproteobacteria</taxon>
        <taxon>Lysobacterales</taxon>
        <taxon>Lysobacteraceae</taxon>
        <taxon>Arenimonas</taxon>
    </lineage>
</organism>
<dbReference type="Proteomes" id="UP000241736">
    <property type="component" value="Unassembled WGS sequence"/>
</dbReference>
<evidence type="ECO:0000259" key="8">
    <source>
        <dbReference type="Pfam" id="PF12704"/>
    </source>
</evidence>
<evidence type="ECO:0000313" key="9">
    <source>
        <dbReference type="EMBL" id="PRH82867.1"/>
    </source>
</evidence>
<evidence type="ECO:0000259" key="7">
    <source>
        <dbReference type="Pfam" id="PF02687"/>
    </source>
</evidence>
<evidence type="ECO:0000256" key="5">
    <source>
        <dbReference type="ARBA" id="ARBA00023136"/>
    </source>
</evidence>
<dbReference type="PANTHER" id="PTHR30572">
    <property type="entry name" value="MEMBRANE COMPONENT OF TRANSPORTER-RELATED"/>
    <property type="match status" value="1"/>
</dbReference>
<evidence type="ECO:0000256" key="4">
    <source>
        <dbReference type="ARBA" id="ARBA00022989"/>
    </source>
</evidence>
<feature type="transmembrane region" description="Helical" evidence="6">
    <location>
        <begin position="359"/>
        <end position="380"/>
    </location>
</feature>